<dbReference type="NCBIfam" id="TIGR00842">
    <property type="entry name" value="bcct"/>
    <property type="match status" value="1"/>
</dbReference>
<keyword evidence="3" id="KW-0813">Transport</keyword>
<comment type="similarity">
    <text evidence="2">Belongs to the BCCT transporter (TC 2.A.15) family.</text>
</comment>
<dbReference type="Proteomes" id="UP000460435">
    <property type="component" value="Unassembled WGS sequence"/>
</dbReference>
<keyword evidence="7 9" id="KW-0472">Membrane</keyword>
<gene>
    <name evidence="10" type="ORF">F7O44_22135</name>
</gene>
<evidence type="ECO:0000256" key="9">
    <source>
        <dbReference type="SAM" id="Phobius"/>
    </source>
</evidence>
<keyword evidence="4" id="KW-1003">Cell membrane</keyword>
<feature type="transmembrane region" description="Helical" evidence="9">
    <location>
        <begin position="175"/>
        <end position="197"/>
    </location>
</feature>
<evidence type="ECO:0000256" key="2">
    <source>
        <dbReference type="ARBA" id="ARBA00005658"/>
    </source>
</evidence>
<dbReference type="EMBL" id="WLZY01000008">
    <property type="protein sequence ID" value="NDL59776.1"/>
    <property type="molecule type" value="Genomic_DNA"/>
</dbReference>
<protein>
    <submittedName>
        <fullName evidence="10">BCCT family transporter</fullName>
    </submittedName>
</protein>
<dbReference type="PANTHER" id="PTHR30047">
    <property type="entry name" value="HIGH-AFFINITY CHOLINE TRANSPORT PROTEIN-RELATED"/>
    <property type="match status" value="1"/>
</dbReference>
<comment type="subcellular location">
    <subcellularLocation>
        <location evidence="1">Cell membrane</location>
        <topology evidence="1">Multi-pass membrane protein</topology>
    </subcellularLocation>
</comment>
<feature type="region of interest" description="Disordered" evidence="8">
    <location>
        <begin position="589"/>
        <end position="620"/>
    </location>
</feature>
<keyword evidence="5 9" id="KW-0812">Transmembrane</keyword>
<dbReference type="GO" id="GO:0022857">
    <property type="term" value="F:transmembrane transporter activity"/>
    <property type="evidence" value="ECO:0007669"/>
    <property type="project" value="InterPro"/>
</dbReference>
<feature type="transmembrane region" description="Helical" evidence="9">
    <location>
        <begin position="516"/>
        <end position="536"/>
    </location>
</feature>
<evidence type="ECO:0000256" key="4">
    <source>
        <dbReference type="ARBA" id="ARBA00022475"/>
    </source>
</evidence>
<feature type="transmembrane region" description="Helical" evidence="9">
    <location>
        <begin position="226"/>
        <end position="247"/>
    </location>
</feature>
<feature type="transmembrane region" description="Helical" evidence="9">
    <location>
        <begin position="445"/>
        <end position="466"/>
    </location>
</feature>
<feature type="transmembrane region" description="Helical" evidence="9">
    <location>
        <begin position="358"/>
        <end position="375"/>
    </location>
</feature>
<reference evidence="10 11" key="1">
    <citation type="submission" date="2019-11" db="EMBL/GenBank/DDBJ databases">
        <authorList>
            <person name="Li X.-J."/>
            <person name="Feng X.-M."/>
        </authorList>
    </citation>
    <scope>NUCLEOTIDE SEQUENCE [LARGE SCALE GENOMIC DNA]</scope>
    <source>
        <strain evidence="10 11">XMNu-373</strain>
    </source>
</reference>
<feature type="transmembrane region" description="Helical" evidence="9">
    <location>
        <begin position="299"/>
        <end position="319"/>
    </location>
</feature>
<feature type="compositionally biased region" description="Basic and acidic residues" evidence="8">
    <location>
        <begin position="603"/>
        <end position="614"/>
    </location>
</feature>
<keyword evidence="11" id="KW-1185">Reference proteome</keyword>
<dbReference type="AlphaFoldDB" id="A0A7K3M8W9"/>
<evidence type="ECO:0000256" key="8">
    <source>
        <dbReference type="SAM" id="MobiDB-lite"/>
    </source>
</evidence>
<accession>A0A7K3M8W9</accession>
<dbReference type="InterPro" id="IPR000060">
    <property type="entry name" value="BCCT_transptr"/>
</dbReference>
<evidence type="ECO:0000256" key="5">
    <source>
        <dbReference type="ARBA" id="ARBA00022692"/>
    </source>
</evidence>
<feature type="transmembrane region" description="Helical" evidence="9">
    <location>
        <begin position="267"/>
        <end position="287"/>
    </location>
</feature>
<feature type="transmembrane region" description="Helical" evidence="9">
    <location>
        <begin position="110"/>
        <end position="130"/>
    </location>
</feature>
<feature type="transmembrane region" description="Helical" evidence="9">
    <location>
        <begin position="31"/>
        <end position="50"/>
    </location>
</feature>
<dbReference type="GO" id="GO:0005886">
    <property type="term" value="C:plasma membrane"/>
    <property type="evidence" value="ECO:0007669"/>
    <property type="project" value="UniProtKB-SubCell"/>
</dbReference>
<comment type="caution">
    <text evidence="10">The sequence shown here is derived from an EMBL/GenBank/DDBJ whole genome shotgun (WGS) entry which is preliminary data.</text>
</comment>
<evidence type="ECO:0000313" key="10">
    <source>
        <dbReference type="EMBL" id="NDL59776.1"/>
    </source>
</evidence>
<feature type="transmembrane region" description="Helical" evidence="9">
    <location>
        <begin position="487"/>
        <end position="510"/>
    </location>
</feature>
<evidence type="ECO:0000256" key="3">
    <source>
        <dbReference type="ARBA" id="ARBA00022448"/>
    </source>
</evidence>
<name>A0A7K3M8W9_9ACTN</name>
<evidence type="ECO:0000256" key="6">
    <source>
        <dbReference type="ARBA" id="ARBA00022989"/>
    </source>
</evidence>
<evidence type="ECO:0000256" key="7">
    <source>
        <dbReference type="ARBA" id="ARBA00023136"/>
    </source>
</evidence>
<dbReference type="Pfam" id="PF02028">
    <property type="entry name" value="BCCT"/>
    <property type="match status" value="1"/>
</dbReference>
<feature type="transmembrane region" description="Helical" evidence="9">
    <location>
        <begin position="70"/>
        <end position="89"/>
    </location>
</feature>
<proteinExistence type="inferred from homology"/>
<evidence type="ECO:0000256" key="1">
    <source>
        <dbReference type="ARBA" id="ARBA00004651"/>
    </source>
</evidence>
<sequence>MSSPPDTTSPSRSSNLARYQPRMAPGGVTPWVFYPSIIVIGLAVIVTMVWPDDAGEALGTIQENIVGGFGWYYVLIVAVFVVFALWMGLSRFGDIKLGKDDDPPDFSLMAWFAMLFAAGMGIGLVFWGAAEPLMHYDTPKPGTDGGEAIGPDGHGMEGIGAEGADLAGQAMATTFLHWGFHAWAIYVVVGLALAYAIHRKGRPVSIRWALEPLLGAERVKGWLGDLIDTVAVIGTVFGVATSLGLGVSQIGAGLVSMGVVDESTNTVMVILIVIITAIATVSVVSGVGKGIKWLSNFNLGLAAIFLVVLLILGPTLFFLRDFVQSFGTYLQEVLPATFDTSAYTEDAGQSWQGAWTTFYWGWWISWAPFVGVFIARISKGRTIREFVAGVLIVPTTVTFLWFAVLGGGALHRQLYGDGGLVNRDEEGAFDRVISENVLFNFLDDLPLSGILTVTVVVLVAIFFITSSDSGSLVVDMLASGGNPEPPIWSRVLFCVLEGAVAAGLLLAGGLGALQTGAIIMALPFSVVMLAMCVATYRSLKAEYRVLQAAERRSRREELQRHVSAHVTGDLTENFDDHFGDQVDERIDHALEEIGVAGNGEESQQSRRDDDDPQRPRPTRA</sequence>
<dbReference type="PANTHER" id="PTHR30047:SF7">
    <property type="entry name" value="HIGH-AFFINITY CHOLINE TRANSPORT PROTEIN"/>
    <property type="match status" value="1"/>
</dbReference>
<feature type="transmembrane region" description="Helical" evidence="9">
    <location>
        <begin position="387"/>
        <end position="410"/>
    </location>
</feature>
<keyword evidence="6 9" id="KW-1133">Transmembrane helix</keyword>
<evidence type="ECO:0000313" key="11">
    <source>
        <dbReference type="Proteomes" id="UP000460435"/>
    </source>
</evidence>
<organism evidence="10 11">
    <name type="scientific">Phytoactinopolyspora mesophila</name>
    <dbReference type="NCBI Taxonomy" id="2650750"/>
    <lineage>
        <taxon>Bacteria</taxon>
        <taxon>Bacillati</taxon>
        <taxon>Actinomycetota</taxon>
        <taxon>Actinomycetes</taxon>
        <taxon>Jiangellales</taxon>
        <taxon>Jiangellaceae</taxon>
        <taxon>Phytoactinopolyspora</taxon>
    </lineage>
</organism>